<reference evidence="1" key="1">
    <citation type="journal article" date="2015" name="Nature">
        <title>Complex archaea that bridge the gap between prokaryotes and eukaryotes.</title>
        <authorList>
            <person name="Spang A."/>
            <person name="Saw J.H."/>
            <person name="Jorgensen S.L."/>
            <person name="Zaremba-Niedzwiedzka K."/>
            <person name="Martijn J."/>
            <person name="Lind A.E."/>
            <person name="van Eijk R."/>
            <person name="Schleper C."/>
            <person name="Guy L."/>
            <person name="Ettema T.J."/>
        </authorList>
    </citation>
    <scope>NUCLEOTIDE SEQUENCE</scope>
</reference>
<feature type="non-terminal residue" evidence="1">
    <location>
        <position position="1"/>
    </location>
</feature>
<protein>
    <submittedName>
        <fullName evidence="1">Uncharacterized protein</fullName>
    </submittedName>
</protein>
<evidence type="ECO:0000313" key="1">
    <source>
        <dbReference type="EMBL" id="KKM62042.1"/>
    </source>
</evidence>
<name>A0A0F9LYB3_9ZZZZ</name>
<sequence length="50" mass="5620">AEARDKAKGAVKEARARAEDLGLREKHKDQLRTIADEVTRLLITPEHKKG</sequence>
<dbReference type="AlphaFoldDB" id="A0A0F9LYB3"/>
<dbReference type="EMBL" id="LAZR01011374">
    <property type="protein sequence ID" value="KKM62042.1"/>
    <property type="molecule type" value="Genomic_DNA"/>
</dbReference>
<proteinExistence type="predicted"/>
<gene>
    <name evidence="1" type="ORF">LCGC14_1525630</name>
</gene>
<comment type="caution">
    <text evidence="1">The sequence shown here is derived from an EMBL/GenBank/DDBJ whole genome shotgun (WGS) entry which is preliminary data.</text>
</comment>
<accession>A0A0F9LYB3</accession>
<organism evidence="1">
    <name type="scientific">marine sediment metagenome</name>
    <dbReference type="NCBI Taxonomy" id="412755"/>
    <lineage>
        <taxon>unclassified sequences</taxon>
        <taxon>metagenomes</taxon>
        <taxon>ecological metagenomes</taxon>
    </lineage>
</organism>